<dbReference type="GO" id="GO:0005886">
    <property type="term" value="C:plasma membrane"/>
    <property type="evidence" value="ECO:0007669"/>
    <property type="project" value="UniProtKB-SubCell"/>
</dbReference>
<dbReference type="KEGG" id="sata:C5746_32685"/>
<feature type="transmembrane region" description="Helical" evidence="6">
    <location>
        <begin position="388"/>
        <end position="406"/>
    </location>
</feature>
<feature type="domain" description="ABC3 transporter permease C-terminal" evidence="7">
    <location>
        <begin position="760"/>
        <end position="859"/>
    </location>
</feature>
<reference evidence="8 9" key="1">
    <citation type="journal article" date="2018" name="Front. Microbiol.">
        <title>Genome Sequencing of Streptomyces atratus SCSIOZH16 and Activation Production of Nocardamine via Metabolic Engineering.</title>
        <authorList>
            <person name="Li Y."/>
            <person name="Zhang C."/>
            <person name="Liu C."/>
            <person name="Ju J."/>
            <person name="Ma J."/>
        </authorList>
    </citation>
    <scope>NUCLEOTIDE SEQUENCE [LARGE SCALE GENOMIC DNA]</scope>
    <source>
        <strain evidence="8 9">SCSIO_ZH16</strain>
    </source>
</reference>
<dbReference type="Proteomes" id="UP000252698">
    <property type="component" value="Chromosome"/>
</dbReference>
<feature type="domain" description="ABC3 transporter permease C-terminal" evidence="7">
    <location>
        <begin position="302"/>
        <end position="413"/>
    </location>
</feature>
<dbReference type="PANTHER" id="PTHR30287:SF1">
    <property type="entry name" value="INNER MEMBRANE PROTEIN"/>
    <property type="match status" value="1"/>
</dbReference>
<evidence type="ECO:0000256" key="5">
    <source>
        <dbReference type="ARBA" id="ARBA00023136"/>
    </source>
</evidence>
<feature type="transmembrane region" description="Helical" evidence="6">
    <location>
        <begin position="842"/>
        <end position="861"/>
    </location>
</feature>
<evidence type="ECO:0000256" key="1">
    <source>
        <dbReference type="ARBA" id="ARBA00004651"/>
    </source>
</evidence>
<feature type="transmembrane region" description="Helical" evidence="6">
    <location>
        <begin position="440"/>
        <end position="461"/>
    </location>
</feature>
<feature type="transmembrane region" description="Helical" evidence="6">
    <location>
        <begin position="801"/>
        <end position="830"/>
    </location>
</feature>
<feature type="transmembrane region" description="Helical" evidence="6">
    <location>
        <begin position="523"/>
        <end position="543"/>
    </location>
</feature>
<evidence type="ECO:0000256" key="4">
    <source>
        <dbReference type="ARBA" id="ARBA00022989"/>
    </source>
</evidence>
<evidence type="ECO:0000256" key="6">
    <source>
        <dbReference type="SAM" id="Phobius"/>
    </source>
</evidence>
<gene>
    <name evidence="8" type="ORF">C5746_32685</name>
</gene>
<name>A0A2Z5JRS4_STRAR</name>
<evidence type="ECO:0000313" key="9">
    <source>
        <dbReference type="Proteomes" id="UP000252698"/>
    </source>
</evidence>
<dbReference type="EMBL" id="CP027306">
    <property type="protein sequence ID" value="AXE83160.1"/>
    <property type="molecule type" value="Genomic_DNA"/>
</dbReference>
<feature type="transmembrane region" description="Helical" evidence="6">
    <location>
        <begin position="753"/>
        <end position="780"/>
    </location>
</feature>
<dbReference type="AlphaFoldDB" id="A0A2Z5JRS4"/>
<dbReference type="PANTHER" id="PTHR30287">
    <property type="entry name" value="MEMBRANE COMPONENT OF PREDICTED ABC SUPERFAMILY METABOLITE UPTAKE TRANSPORTER"/>
    <property type="match status" value="1"/>
</dbReference>
<dbReference type="InterPro" id="IPR038766">
    <property type="entry name" value="Membrane_comp_ABC_pdt"/>
</dbReference>
<feature type="transmembrane region" description="Helical" evidence="6">
    <location>
        <begin position="296"/>
        <end position="316"/>
    </location>
</feature>
<feature type="transmembrane region" description="Helical" evidence="6">
    <location>
        <begin position="354"/>
        <end position="376"/>
    </location>
</feature>
<sequence>MGTSTDMRRPHADVRSGVRRASAFLARRSLTTHRRAWAAVFAATTAAAALIGAFAFVVGSLLSAQPPVERHAGADAVVTADQKVTYTAKPWGSEPQTATTYLPERVRLDRSAVAKAAAADGVAKAVADDSVPVAVGGGSSGTGAGGASAVGRSWASAALTPYRLTDGHAPRTSTEVVIDSVLAAAAGSKPGSHVTLQVDGAPRTYTVSGVAVTGHRGAAPAVFFTEQRLTALAGHPGTVDAIGVVAEKGVSADELRESLDTALPDRTHGDREVRVLTGSERGQAEYVDALGARGELLPLLASIAGTVLMVALLVIATTLSQAVHQRSGELALLRAVGATPRQLRSAVGREVSRVACAAAVLGGIGAVPLGLLMRSLLTTDPLPLPVPVWLPFAAGATAAVLVASAARPVSMLAARSVTRLRPAAALGAARAPEPGEPGRLRTAAGVVLAVAGVGSAGAATAQGGQAAAVAASGAATSLIIAVALLGPWIARVAMRVLGTPVRRVGGVSGFLAARSAAAHHRRLGAAITPIVLVVAFVCVQLAAASTLERASDRQAAAALRADLVATGPAAGLPADAAQAVRKAPGVRAATGVLRSSVVLAHREMGDPKLDRFPVLGVTADQLPGTLDPHVTAGDLADLTGRGTVAVGKDRAADLDIGTGDSVKLRLGDGTQVRLRVVALYERALGLGEFMLPREALAGHVSAPRDQQILIRSADGGAASAAAHALSPYTGVQVRTATADDVRIAPPSSDQDNALVIIGVGVIGGFALLAVISTLSLITVGRRPELRLLRMVGAGRRQVRRMLVLETGLVTVAGLAIGTLVAAVPLVAFAVSTTGSVPYLPPVRYGVLALAVTVAAGAGAMWPGSSGGRFVLGRRA</sequence>
<organism evidence="8 9">
    <name type="scientific">Streptomyces atratus</name>
    <dbReference type="NCBI Taxonomy" id="1893"/>
    <lineage>
        <taxon>Bacteria</taxon>
        <taxon>Bacillati</taxon>
        <taxon>Actinomycetota</taxon>
        <taxon>Actinomycetes</taxon>
        <taxon>Kitasatosporales</taxon>
        <taxon>Streptomycetaceae</taxon>
        <taxon>Streptomyces</taxon>
    </lineage>
</organism>
<evidence type="ECO:0000256" key="3">
    <source>
        <dbReference type="ARBA" id="ARBA00022692"/>
    </source>
</evidence>
<proteinExistence type="predicted"/>
<feature type="transmembrane region" description="Helical" evidence="6">
    <location>
        <begin position="467"/>
        <end position="490"/>
    </location>
</feature>
<keyword evidence="3 6" id="KW-0812">Transmembrane</keyword>
<dbReference type="Pfam" id="PF02687">
    <property type="entry name" value="FtsX"/>
    <property type="match status" value="2"/>
</dbReference>
<comment type="subcellular location">
    <subcellularLocation>
        <location evidence="1">Cell membrane</location>
        <topology evidence="1">Multi-pass membrane protein</topology>
    </subcellularLocation>
</comment>
<keyword evidence="2" id="KW-1003">Cell membrane</keyword>
<evidence type="ECO:0000313" key="8">
    <source>
        <dbReference type="EMBL" id="AXE83160.1"/>
    </source>
</evidence>
<keyword evidence="5 6" id="KW-0472">Membrane</keyword>
<feature type="transmembrane region" description="Helical" evidence="6">
    <location>
        <begin position="36"/>
        <end position="62"/>
    </location>
</feature>
<dbReference type="InterPro" id="IPR003838">
    <property type="entry name" value="ABC3_permease_C"/>
</dbReference>
<keyword evidence="4 6" id="KW-1133">Transmembrane helix</keyword>
<evidence type="ECO:0000256" key="2">
    <source>
        <dbReference type="ARBA" id="ARBA00022475"/>
    </source>
</evidence>
<accession>A0A2Z5JRS4</accession>
<protein>
    <submittedName>
        <fullName evidence="8">ABC transporter permease</fullName>
    </submittedName>
</protein>
<evidence type="ECO:0000259" key="7">
    <source>
        <dbReference type="Pfam" id="PF02687"/>
    </source>
</evidence>